<evidence type="ECO:0000313" key="2">
    <source>
        <dbReference type="EMBL" id="CAH0560707.1"/>
    </source>
</evidence>
<dbReference type="Proteomes" id="UP001154078">
    <property type="component" value="Chromosome 7"/>
</dbReference>
<keyword evidence="3" id="KW-1185">Reference proteome</keyword>
<evidence type="ECO:0000256" key="1">
    <source>
        <dbReference type="SAM" id="MobiDB-lite"/>
    </source>
</evidence>
<feature type="compositionally biased region" description="Basic and acidic residues" evidence="1">
    <location>
        <begin position="1"/>
        <end position="38"/>
    </location>
</feature>
<reference evidence="2" key="1">
    <citation type="submission" date="2021-12" db="EMBL/GenBank/DDBJ databases">
        <authorList>
            <person name="King R."/>
        </authorList>
    </citation>
    <scope>NUCLEOTIDE SEQUENCE</scope>
</reference>
<feature type="region of interest" description="Disordered" evidence="1">
    <location>
        <begin position="1"/>
        <end position="82"/>
    </location>
</feature>
<protein>
    <submittedName>
        <fullName evidence="2">Uncharacterized protein</fullName>
    </submittedName>
</protein>
<dbReference type="AlphaFoldDB" id="A0A9P0BDG7"/>
<dbReference type="EMBL" id="OV121138">
    <property type="protein sequence ID" value="CAH0560707.1"/>
    <property type="molecule type" value="Genomic_DNA"/>
</dbReference>
<dbReference type="OrthoDB" id="6776882at2759"/>
<accession>A0A9P0BDG7</accession>
<organism evidence="2 3">
    <name type="scientific">Brassicogethes aeneus</name>
    <name type="common">Rape pollen beetle</name>
    <name type="synonym">Meligethes aeneus</name>
    <dbReference type="NCBI Taxonomy" id="1431903"/>
    <lineage>
        <taxon>Eukaryota</taxon>
        <taxon>Metazoa</taxon>
        <taxon>Ecdysozoa</taxon>
        <taxon>Arthropoda</taxon>
        <taxon>Hexapoda</taxon>
        <taxon>Insecta</taxon>
        <taxon>Pterygota</taxon>
        <taxon>Neoptera</taxon>
        <taxon>Endopterygota</taxon>
        <taxon>Coleoptera</taxon>
        <taxon>Polyphaga</taxon>
        <taxon>Cucujiformia</taxon>
        <taxon>Nitidulidae</taxon>
        <taxon>Meligethinae</taxon>
        <taxon>Brassicogethes</taxon>
    </lineage>
</organism>
<sequence length="174" mass="20497">MLRVRLSEERQKKKQENDILKKEKLEQRKKQKTIEKKQKPSTRKRKYSSTTDDESWVESGSSIDDLSSEEDNDKEPEEERVNDYKEGEYILVKFPGSIKDYKYVCIIQKVFENSEVEVLGMNCCDENKTIFKPNDKDISFIKLNQILKKLPNPKIIIAGERLKYQFLTPIEVDG</sequence>
<feature type="compositionally biased region" description="Acidic residues" evidence="1">
    <location>
        <begin position="66"/>
        <end position="76"/>
    </location>
</feature>
<evidence type="ECO:0000313" key="3">
    <source>
        <dbReference type="Proteomes" id="UP001154078"/>
    </source>
</evidence>
<gene>
    <name evidence="2" type="ORF">MELIAE_LOCUS10423</name>
</gene>
<name>A0A9P0BDG7_BRAAE</name>
<proteinExistence type="predicted"/>